<name>A0ABT7E941_9FIRM</name>
<dbReference type="EMBL" id="JASKYM010000002">
    <property type="protein sequence ID" value="MDK2563412.1"/>
    <property type="molecule type" value="Genomic_DNA"/>
</dbReference>
<sequence length="102" mass="11182">MDTTLFNLLLSLITVVIAIGGGYLISFLKHKIGSENLSSYYKMAKQVVMAIEQGNPQLTGVDKKDLALKKLVQLSNNKLSQEQAAILIEAAIYDIKKLLSSN</sequence>
<feature type="transmembrane region" description="Helical" evidence="1">
    <location>
        <begin position="6"/>
        <end position="28"/>
    </location>
</feature>
<keyword evidence="1" id="KW-0472">Membrane</keyword>
<dbReference type="Proteomes" id="UP001301012">
    <property type="component" value="Unassembled WGS sequence"/>
</dbReference>
<evidence type="ECO:0000256" key="1">
    <source>
        <dbReference type="SAM" id="Phobius"/>
    </source>
</evidence>
<keyword evidence="1" id="KW-0812">Transmembrane</keyword>
<comment type="caution">
    <text evidence="2">The sequence shown here is derived from an EMBL/GenBank/DDBJ whole genome shotgun (WGS) entry which is preliminary data.</text>
</comment>
<proteinExistence type="predicted"/>
<dbReference type="RefSeq" id="WP_284132353.1">
    <property type="nucleotide sequence ID" value="NZ_JASKYM010000002.1"/>
</dbReference>
<evidence type="ECO:0000313" key="3">
    <source>
        <dbReference type="Proteomes" id="UP001301012"/>
    </source>
</evidence>
<dbReference type="Pfam" id="PF09682">
    <property type="entry name" value="Phage_holin_6_1"/>
    <property type="match status" value="1"/>
</dbReference>
<accession>A0ABT7E941</accession>
<protein>
    <submittedName>
        <fullName evidence="2">Phage holin, LLH family</fullName>
    </submittedName>
</protein>
<evidence type="ECO:0000313" key="2">
    <source>
        <dbReference type="EMBL" id="MDK2563412.1"/>
    </source>
</evidence>
<gene>
    <name evidence="2" type="ORF">QOZ84_07605</name>
</gene>
<reference evidence="2 3" key="1">
    <citation type="submission" date="2023-05" db="EMBL/GenBank/DDBJ databases">
        <title>Rombocin, a short stable natural nisin variant, displays selective antimicrobial activity against Listeria monocytogenes and employs dual mode of action to kill target bacterial strains.</title>
        <authorList>
            <person name="Wambui J."/>
            <person name="Stephan R."/>
            <person name="Kuipers O.P."/>
        </authorList>
    </citation>
    <scope>NUCLEOTIDE SEQUENCE [LARGE SCALE GENOMIC DNA]</scope>
    <source>
        <strain evidence="2 3">RC002</strain>
    </source>
</reference>
<keyword evidence="3" id="KW-1185">Reference proteome</keyword>
<organism evidence="2 3">
    <name type="scientific">Romboutsia sedimentorum</name>
    <dbReference type="NCBI Taxonomy" id="1368474"/>
    <lineage>
        <taxon>Bacteria</taxon>
        <taxon>Bacillati</taxon>
        <taxon>Bacillota</taxon>
        <taxon>Clostridia</taxon>
        <taxon>Peptostreptococcales</taxon>
        <taxon>Peptostreptococcaceae</taxon>
        <taxon>Romboutsia</taxon>
    </lineage>
</organism>
<dbReference type="InterPro" id="IPR010026">
    <property type="entry name" value="Phage_holin_LL-H"/>
</dbReference>
<keyword evidence="1" id="KW-1133">Transmembrane helix</keyword>